<dbReference type="OrthoDB" id="9777817at2"/>
<dbReference type="Gene3D" id="2.70.98.10">
    <property type="match status" value="1"/>
</dbReference>
<dbReference type="InterPro" id="IPR006311">
    <property type="entry name" value="TAT_signal"/>
</dbReference>
<dbReference type="InterPro" id="IPR014438">
    <property type="entry name" value="Glucan_biosyn_MdoG/MdoD"/>
</dbReference>
<keyword evidence="4" id="KW-0732">Signal</keyword>
<dbReference type="InterPro" id="IPR014718">
    <property type="entry name" value="GH-type_carb-bd"/>
</dbReference>
<dbReference type="PIRSF" id="PIRSF006281">
    <property type="entry name" value="MdoG"/>
    <property type="match status" value="1"/>
</dbReference>
<dbReference type="Proteomes" id="UP000033632">
    <property type="component" value="Unassembled WGS sequence"/>
</dbReference>
<dbReference type="GO" id="GO:0051274">
    <property type="term" value="P:beta-glucan biosynthetic process"/>
    <property type="evidence" value="ECO:0007669"/>
    <property type="project" value="TreeGrafter"/>
</dbReference>
<evidence type="ECO:0000313" key="7">
    <source>
        <dbReference type="EMBL" id="KKB11541.1"/>
    </source>
</evidence>
<dbReference type="InterPro" id="IPR014756">
    <property type="entry name" value="Ig_E-set"/>
</dbReference>
<reference evidence="7 8" key="1">
    <citation type="submission" date="2015-03" db="EMBL/GenBank/DDBJ databases">
        <authorList>
            <person name="Hassan Y.I."/>
            <person name="Lepp D."/>
            <person name="Li X.-Z."/>
            <person name="Zhou T."/>
        </authorList>
    </citation>
    <scope>NUCLEOTIDE SEQUENCE [LARGE SCALE GENOMIC DNA]</scope>
    <source>
        <strain evidence="7 8">BD-c194</strain>
    </source>
</reference>
<dbReference type="AlphaFoldDB" id="A0A0F5FRR4"/>
<comment type="pathway">
    <text evidence="2">Glycan metabolism; osmoregulated periplasmic glucan (OPG) biosynthesis.</text>
</comment>
<dbReference type="InterPro" id="IPR011013">
    <property type="entry name" value="Gal_mutarotase_sf_dom"/>
</dbReference>
<dbReference type="RefSeq" id="WP_046108898.1">
    <property type="nucleotide sequence ID" value="NZ_JZEX01000113.1"/>
</dbReference>
<keyword evidence="5" id="KW-0574">Periplasm</keyword>
<evidence type="ECO:0000256" key="5">
    <source>
        <dbReference type="ARBA" id="ARBA00022764"/>
    </source>
</evidence>
<proteinExistence type="inferred from homology"/>
<dbReference type="PATRIC" id="fig|443610.3.peg.642"/>
<evidence type="ECO:0000256" key="3">
    <source>
        <dbReference type="ARBA" id="ARBA00009284"/>
    </source>
</evidence>
<dbReference type="SUPFAM" id="SSF81296">
    <property type="entry name" value="E set domains"/>
    <property type="match status" value="1"/>
</dbReference>
<dbReference type="GO" id="GO:0003824">
    <property type="term" value="F:catalytic activity"/>
    <property type="evidence" value="ECO:0007669"/>
    <property type="project" value="InterPro"/>
</dbReference>
<dbReference type="GO" id="GO:0030288">
    <property type="term" value="C:outer membrane-bounded periplasmic space"/>
    <property type="evidence" value="ECO:0007669"/>
    <property type="project" value="TreeGrafter"/>
</dbReference>
<protein>
    <submittedName>
        <fullName evidence="7">Glucan biosynthesis protein D</fullName>
    </submittedName>
</protein>
<dbReference type="SUPFAM" id="SSF74650">
    <property type="entry name" value="Galactose mutarotase-like"/>
    <property type="match status" value="1"/>
</dbReference>
<feature type="domain" description="Glucan biosynthesis periplasmic MdoG C-terminal" evidence="6">
    <location>
        <begin position="48"/>
        <end position="531"/>
    </location>
</feature>
<sequence length="537" mass="59950">MQTTLSPTFSRRSLLQAFGVGVALLASTALTRPGFAQEGPAAAEPFEFSFDILTEMARERAQREYRPLIEDLPAYVEELDYDSYRRINYRAERGKWADSDSPYHLQAYHLGWLFKEPVHLYEVHDGMAGAFVFTADDFEFYDDDVAATAAGVVLPGVAGFRLNYPLNTPETFDELISFLGASYFRALGRGNSYGLSARGLLINSWREGPEEFPRFTDFYVERPVPGQPMTIYAALDSQSVTGAYRFVITPPSEEVQETLVEVTARLFFRADIPELGIAPLTSMFLYAEANRSDFDDYRPQVHDSNGLFLRRANGEPMWRALNNPPSLGNSYFGDTNPLAFGLEQRGRSFEEYQDAGAHYERRPSLRVEPIGEWGEGSVRLIEVPADLEAEDNIVAFWVPAEPATAGSSREFSYLLRWGDILPDSPDWGHVVETRAGQGGVSGVENATSLRKFVVDFAGGPLADLDAEAEPELVAQISGATLLHSTVSRIDANGIWRAVLDVDVEGSDLVELLAFVRDDTGRKLTETWLYQWRARHEA</sequence>
<dbReference type="InterPro" id="IPR007444">
    <property type="entry name" value="Glucan_biosyn_MdoG_C"/>
</dbReference>
<comment type="similarity">
    <text evidence="3">Belongs to the OpgD/OpgG family.</text>
</comment>
<name>A0A0F5FRR4_9HYPH</name>
<dbReference type="Gene3D" id="2.60.40.10">
    <property type="entry name" value="Immunoglobulins"/>
    <property type="match status" value="1"/>
</dbReference>
<evidence type="ECO:0000313" key="8">
    <source>
        <dbReference type="Proteomes" id="UP000033632"/>
    </source>
</evidence>
<evidence type="ECO:0000256" key="2">
    <source>
        <dbReference type="ARBA" id="ARBA00005001"/>
    </source>
</evidence>
<accession>A0A0F5FRR4</accession>
<keyword evidence="8" id="KW-1185">Reference proteome</keyword>
<organism evidence="7 8">
    <name type="scientific">Devosia geojensis</name>
    <dbReference type="NCBI Taxonomy" id="443610"/>
    <lineage>
        <taxon>Bacteria</taxon>
        <taxon>Pseudomonadati</taxon>
        <taxon>Pseudomonadota</taxon>
        <taxon>Alphaproteobacteria</taxon>
        <taxon>Hyphomicrobiales</taxon>
        <taxon>Devosiaceae</taxon>
        <taxon>Devosia</taxon>
    </lineage>
</organism>
<dbReference type="GO" id="GO:0030246">
    <property type="term" value="F:carbohydrate binding"/>
    <property type="evidence" value="ECO:0007669"/>
    <property type="project" value="InterPro"/>
</dbReference>
<comment type="caution">
    <text evidence="7">The sequence shown here is derived from an EMBL/GenBank/DDBJ whole genome shotgun (WGS) entry which is preliminary data.</text>
</comment>
<dbReference type="UniPathway" id="UPA00637"/>
<evidence type="ECO:0000259" key="6">
    <source>
        <dbReference type="Pfam" id="PF04349"/>
    </source>
</evidence>
<evidence type="ECO:0000256" key="1">
    <source>
        <dbReference type="ARBA" id="ARBA00004418"/>
    </source>
</evidence>
<dbReference type="PANTHER" id="PTHR30504:SF3">
    <property type="entry name" value="GLUCANS BIOSYNTHESIS PROTEIN D"/>
    <property type="match status" value="1"/>
</dbReference>
<dbReference type="Pfam" id="PF04349">
    <property type="entry name" value="MdoG"/>
    <property type="match status" value="1"/>
</dbReference>
<evidence type="ECO:0000256" key="4">
    <source>
        <dbReference type="ARBA" id="ARBA00022729"/>
    </source>
</evidence>
<dbReference type="PROSITE" id="PS51318">
    <property type="entry name" value="TAT"/>
    <property type="match status" value="1"/>
</dbReference>
<comment type="subcellular location">
    <subcellularLocation>
        <location evidence="1">Periplasm</location>
    </subcellularLocation>
</comment>
<dbReference type="InterPro" id="IPR013783">
    <property type="entry name" value="Ig-like_fold"/>
</dbReference>
<gene>
    <name evidence="7" type="ORF">VE25_12160</name>
</gene>
<dbReference type="PANTHER" id="PTHR30504">
    <property type="entry name" value="GLUCANS BIOSYNTHESIS PROTEIN"/>
    <property type="match status" value="1"/>
</dbReference>
<dbReference type="STRING" id="443610.VE25_12160"/>
<dbReference type="EMBL" id="JZEX01000113">
    <property type="protein sequence ID" value="KKB11541.1"/>
    <property type="molecule type" value="Genomic_DNA"/>
</dbReference>